<evidence type="ECO:0000313" key="3">
    <source>
        <dbReference type="EMBL" id="CBH74876.1"/>
    </source>
</evidence>
<proteinExistence type="predicted"/>
<dbReference type="AlphaFoldDB" id="E6PEJ1"/>
<comment type="caution">
    <text evidence="3">The sequence shown here is derived from an EMBL/GenBank/DDBJ whole genome shotgun (WGS) entry which is preliminary data.</text>
</comment>
<feature type="transmembrane region" description="Helical" evidence="2">
    <location>
        <begin position="64"/>
        <end position="87"/>
    </location>
</feature>
<dbReference type="EMBL" id="CABL01000005">
    <property type="protein sequence ID" value="CBH74876.1"/>
    <property type="molecule type" value="Genomic_DNA"/>
</dbReference>
<name>E6PEJ1_9ZZZZ</name>
<gene>
    <name evidence="3" type="ORF">CARN1_0051</name>
</gene>
<keyword evidence="2" id="KW-0472">Membrane</keyword>
<feature type="region of interest" description="Disordered" evidence="1">
    <location>
        <begin position="1"/>
        <end position="21"/>
    </location>
</feature>
<accession>E6PEJ1</accession>
<keyword evidence="2" id="KW-1133">Transmembrane helix</keyword>
<organism evidence="3">
    <name type="scientific">mine drainage metagenome</name>
    <dbReference type="NCBI Taxonomy" id="410659"/>
    <lineage>
        <taxon>unclassified sequences</taxon>
        <taxon>metagenomes</taxon>
        <taxon>ecological metagenomes</taxon>
    </lineage>
</organism>
<feature type="transmembrane region" description="Helical" evidence="2">
    <location>
        <begin position="35"/>
        <end position="52"/>
    </location>
</feature>
<evidence type="ECO:0000256" key="1">
    <source>
        <dbReference type="SAM" id="MobiDB-lite"/>
    </source>
</evidence>
<keyword evidence="2" id="KW-0812">Transmembrane</keyword>
<evidence type="ECO:0000256" key="2">
    <source>
        <dbReference type="SAM" id="Phobius"/>
    </source>
</evidence>
<protein>
    <submittedName>
        <fullName evidence="3">Uncharacterized protein</fullName>
    </submittedName>
</protein>
<sequence length="97" mass="10885">MDEDVVSETPARGGMAEPKSVDPQISRYTMSWGRAFVIVALPYAAYTALQVADRWEGHRSQSVGAIIGTAIFIPIAMVVTRMFYAWYGKSVYARRRH</sequence>
<reference evidence="3" key="1">
    <citation type="submission" date="2009-10" db="EMBL/GenBank/DDBJ databases">
        <title>Diversity of trophic interactions inside an arsenic-rich microbial ecosystem.</title>
        <authorList>
            <person name="Bertin P.N."/>
            <person name="Heinrich-Salmeron A."/>
            <person name="Pelletier E."/>
            <person name="Goulhen-Chollet F."/>
            <person name="Arsene-Ploetze F."/>
            <person name="Gallien S."/>
            <person name="Calteau A."/>
            <person name="Vallenet D."/>
            <person name="Casiot C."/>
            <person name="Chane-Woon-Ming B."/>
            <person name="Giloteaux L."/>
            <person name="Barakat M."/>
            <person name="Bonnefoy V."/>
            <person name="Bruneel O."/>
            <person name="Chandler M."/>
            <person name="Cleiss J."/>
            <person name="Duran R."/>
            <person name="Elbaz-Poulichet F."/>
            <person name="Fonknechten N."/>
            <person name="Lauga B."/>
            <person name="Mornico D."/>
            <person name="Ortet P."/>
            <person name="Schaeffer C."/>
            <person name="Siguier P."/>
            <person name="Alexander Thil Smith A."/>
            <person name="Van Dorsselaer A."/>
            <person name="Weissenbach J."/>
            <person name="Medigue C."/>
            <person name="Le Paslier D."/>
        </authorList>
    </citation>
    <scope>NUCLEOTIDE SEQUENCE</scope>
</reference>